<evidence type="ECO:0000256" key="1">
    <source>
        <dbReference type="ARBA" id="ARBA00004340"/>
    </source>
</evidence>
<dbReference type="GO" id="GO:0005576">
    <property type="term" value="C:extracellular region"/>
    <property type="evidence" value="ECO:0007669"/>
    <property type="project" value="UniProtKB-SubCell"/>
</dbReference>
<reference evidence="5 6" key="1">
    <citation type="submission" date="2018-09" db="EMBL/GenBank/DDBJ databases">
        <title>Genomic investigation of the strawberry pathogen Phytophthora fragariae indicates pathogenicity is determined by transcriptional variation in three key races.</title>
        <authorList>
            <person name="Adams T.M."/>
            <person name="Armitage A.D."/>
            <person name="Sobczyk M.K."/>
            <person name="Bates H.J."/>
            <person name="Dunwell J.M."/>
            <person name="Nellist C.F."/>
            <person name="Harrison R.J."/>
        </authorList>
    </citation>
    <scope>NUCLEOTIDE SEQUENCE [LARGE SCALE GENOMIC DNA]</scope>
    <source>
        <strain evidence="5 6">NOV-77</strain>
    </source>
</reference>
<comment type="caution">
    <text evidence="5">The sequence shown here is derived from an EMBL/GenBank/DDBJ whole genome shotgun (WGS) entry which is preliminary data.</text>
</comment>
<name>A0A6G0SD69_9STRA</name>
<evidence type="ECO:0000259" key="4">
    <source>
        <dbReference type="Pfam" id="PF20147"/>
    </source>
</evidence>
<keyword evidence="3" id="KW-0964">Secreted</keyword>
<dbReference type="InterPro" id="IPR045379">
    <property type="entry name" value="Crinkler_N"/>
</dbReference>
<feature type="domain" description="Crinkler effector protein N-terminal" evidence="4">
    <location>
        <begin position="1"/>
        <end position="107"/>
    </location>
</feature>
<evidence type="ECO:0000256" key="2">
    <source>
        <dbReference type="ARBA" id="ARBA00004613"/>
    </source>
</evidence>
<dbReference type="Proteomes" id="UP000486351">
    <property type="component" value="Unassembled WGS sequence"/>
</dbReference>
<gene>
    <name evidence="5" type="ORF">PF008_g4450</name>
</gene>
<dbReference type="EMBL" id="QXFY01000152">
    <property type="protein sequence ID" value="KAE9354582.1"/>
    <property type="molecule type" value="Genomic_DNA"/>
</dbReference>
<dbReference type="AlphaFoldDB" id="A0A6G0SD69"/>
<dbReference type="GO" id="GO:0043657">
    <property type="term" value="C:host cell"/>
    <property type="evidence" value="ECO:0007669"/>
    <property type="project" value="UniProtKB-SubCell"/>
</dbReference>
<evidence type="ECO:0000256" key="3">
    <source>
        <dbReference type="ARBA" id="ARBA00022525"/>
    </source>
</evidence>
<organism evidence="5 6">
    <name type="scientific">Phytophthora fragariae</name>
    <dbReference type="NCBI Taxonomy" id="53985"/>
    <lineage>
        <taxon>Eukaryota</taxon>
        <taxon>Sar</taxon>
        <taxon>Stramenopiles</taxon>
        <taxon>Oomycota</taxon>
        <taxon>Peronosporomycetes</taxon>
        <taxon>Peronosporales</taxon>
        <taxon>Peronosporaceae</taxon>
        <taxon>Phytophthora</taxon>
    </lineage>
</organism>
<sequence>MFDVKIDDAEKVSTFKKAIKDKNPKELKDVDANKLQLFLAKKKDGEWLLEKSDAAQKLEGGETNPEVMKMIAENKMMSSWTIQETLDDFKMTGELAPSSKQVHVLVVAAEPPPERWPPTRLSCMNRRSLLLMATLMTILHEPEKFAKECTSLGEWRVGDVHMIPYIFRFMRTLGGCTVDGKIFWRLEEKQVVEVLMDGWFRESTADNINVHANKKSILIGSPGIGKSTVLCVLAFCLVLKYQKNVLVYRRLKMLDQESCLFYLGYEDGRVVQFTVQRCESKTAVDIYNELIRQHGIAIVWLLLDGFHYPDIPEGLETFKLLATSQPVDLKSQERVYAYCCLLSSWSKKDLWSLGNLIHKFGADEMDERYYYSGGSVREFTLDTSEEIRKTIDDAVSGMEELSIVSRMVIGDAGPVT</sequence>
<dbReference type="Pfam" id="PF20147">
    <property type="entry name" value="Crinkler"/>
    <property type="match status" value="1"/>
</dbReference>
<comment type="subcellular location">
    <subcellularLocation>
        <location evidence="1">Host cell</location>
    </subcellularLocation>
    <subcellularLocation>
        <location evidence="2">Secreted</location>
    </subcellularLocation>
</comment>
<evidence type="ECO:0000313" key="5">
    <source>
        <dbReference type="EMBL" id="KAE9354582.1"/>
    </source>
</evidence>
<proteinExistence type="predicted"/>
<accession>A0A6G0SD69</accession>
<protein>
    <recommendedName>
        <fullName evidence="4">Crinkler effector protein N-terminal domain-containing protein</fullName>
    </recommendedName>
</protein>
<evidence type="ECO:0000313" key="6">
    <source>
        <dbReference type="Proteomes" id="UP000486351"/>
    </source>
</evidence>